<accession>A0A5B7H5C8</accession>
<feature type="compositionally biased region" description="Acidic residues" evidence="1">
    <location>
        <begin position="25"/>
        <end position="38"/>
    </location>
</feature>
<comment type="caution">
    <text evidence="2">The sequence shown here is derived from an EMBL/GenBank/DDBJ whole genome shotgun (WGS) entry which is preliminary data.</text>
</comment>
<organism evidence="2 3">
    <name type="scientific">Portunus trituberculatus</name>
    <name type="common">Swimming crab</name>
    <name type="synonym">Neptunus trituberculatus</name>
    <dbReference type="NCBI Taxonomy" id="210409"/>
    <lineage>
        <taxon>Eukaryota</taxon>
        <taxon>Metazoa</taxon>
        <taxon>Ecdysozoa</taxon>
        <taxon>Arthropoda</taxon>
        <taxon>Crustacea</taxon>
        <taxon>Multicrustacea</taxon>
        <taxon>Malacostraca</taxon>
        <taxon>Eumalacostraca</taxon>
        <taxon>Eucarida</taxon>
        <taxon>Decapoda</taxon>
        <taxon>Pleocyemata</taxon>
        <taxon>Brachyura</taxon>
        <taxon>Eubrachyura</taxon>
        <taxon>Portunoidea</taxon>
        <taxon>Portunidae</taxon>
        <taxon>Portuninae</taxon>
        <taxon>Portunus</taxon>
    </lineage>
</organism>
<dbReference type="Proteomes" id="UP000324222">
    <property type="component" value="Unassembled WGS sequence"/>
</dbReference>
<reference evidence="2 3" key="1">
    <citation type="submission" date="2019-05" db="EMBL/GenBank/DDBJ databases">
        <title>Another draft genome of Portunus trituberculatus and its Hox gene families provides insights of decapod evolution.</title>
        <authorList>
            <person name="Jeong J.-H."/>
            <person name="Song I."/>
            <person name="Kim S."/>
            <person name="Choi T."/>
            <person name="Kim D."/>
            <person name="Ryu S."/>
            <person name="Kim W."/>
        </authorList>
    </citation>
    <scope>NUCLEOTIDE SEQUENCE [LARGE SCALE GENOMIC DNA]</scope>
    <source>
        <tissue evidence="2">Muscle</tissue>
    </source>
</reference>
<proteinExistence type="predicted"/>
<feature type="region of interest" description="Disordered" evidence="1">
    <location>
        <begin position="23"/>
        <end position="59"/>
    </location>
</feature>
<name>A0A5B7H5C8_PORTR</name>
<evidence type="ECO:0000256" key="1">
    <source>
        <dbReference type="SAM" id="MobiDB-lite"/>
    </source>
</evidence>
<gene>
    <name evidence="2" type="ORF">E2C01_059436</name>
</gene>
<protein>
    <submittedName>
        <fullName evidence="2">Uncharacterized protein</fullName>
    </submittedName>
</protein>
<evidence type="ECO:0000313" key="2">
    <source>
        <dbReference type="EMBL" id="MPC65303.1"/>
    </source>
</evidence>
<dbReference type="AlphaFoldDB" id="A0A5B7H5C8"/>
<keyword evidence="3" id="KW-1185">Reference proteome</keyword>
<dbReference type="EMBL" id="VSRR010023183">
    <property type="protein sequence ID" value="MPC65303.1"/>
    <property type="molecule type" value="Genomic_DNA"/>
</dbReference>
<evidence type="ECO:0000313" key="3">
    <source>
        <dbReference type="Proteomes" id="UP000324222"/>
    </source>
</evidence>
<sequence length="59" mass="6742">MHTLTRGVKRWWHVIGQQGWALNDSEVDSADSESEDLESSPRVRHRSRLRALTTPVTSV</sequence>